<dbReference type="PANTHER" id="PTHR22777:SF27">
    <property type="entry name" value="MAGNESIUM AND COBALT EFFLUX PROTEIN CORC"/>
    <property type="match status" value="1"/>
</dbReference>
<comment type="similarity">
    <text evidence="1">Belongs to the UPF0053 family. Hemolysin C subfamily.</text>
</comment>
<organism evidence="7 8">
    <name type="scientific">Devosia equisanguinis</name>
    <dbReference type="NCBI Taxonomy" id="2490941"/>
    <lineage>
        <taxon>Bacteria</taxon>
        <taxon>Pseudomonadati</taxon>
        <taxon>Pseudomonadota</taxon>
        <taxon>Alphaproteobacteria</taxon>
        <taxon>Hyphomicrobiales</taxon>
        <taxon>Devosiaceae</taxon>
        <taxon>Devosia</taxon>
    </lineage>
</organism>
<evidence type="ECO:0000256" key="5">
    <source>
        <dbReference type="SAM" id="MobiDB-lite"/>
    </source>
</evidence>
<dbReference type="InterPro" id="IPR046342">
    <property type="entry name" value="CBS_dom_sf"/>
</dbReference>
<keyword evidence="8" id="KW-1185">Reference proteome</keyword>
<dbReference type="InterPro" id="IPR036318">
    <property type="entry name" value="FAD-bd_PCMH-like_sf"/>
</dbReference>
<dbReference type="InterPro" id="IPR005170">
    <property type="entry name" value="Transptr-assoc_dom"/>
</dbReference>
<evidence type="ECO:0000313" key="8">
    <source>
        <dbReference type="Proteomes" id="UP000268844"/>
    </source>
</evidence>
<dbReference type="GO" id="GO:0050660">
    <property type="term" value="F:flavin adenine dinucleotide binding"/>
    <property type="evidence" value="ECO:0007669"/>
    <property type="project" value="InterPro"/>
</dbReference>
<dbReference type="CDD" id="cd04590">
    <property type="entry name" value="CBS_pair_CorC_HlyC_assoc"/>
    <property type="match status" value="1"/>
</dbReference>
<evidence type="ECO:0000256" key="2">
    <source>
        <dbReference type="ARBA" id="ARBA00022737"/>
    </source>
</evidence>
<dbReference type="InterPro" id="IPR044751">
    <property type="entry name" value="Ion_transp-like_CBS"/>
</dbReference>
<protein>
    <submittedName>
        <fullName evidence="7">Hemolysin C</fullName>
    </submittedName>
</protein>
<dbReference type="PROSITE" id="PS51371">
    <property type="entry name" value="CBS"/>
    <property type="match status" value="2"/>
</dbReference>
<dbReference type="Pfam" id="PF03471">
    <property type="entry name" value="CorC_HlyC"/>
    <property type="match status" value="1"/>
</dbReference>
<dbReference type="Proteomes" id="UP000268844">
    <property type="component" value="Unassembled WGS sequence"/>
</dbReference>
<evidence type="ECO:0000256" key="4">
    <source>
        <dbReference type="PROSITE-ProRule" id="PRU00703"/>
    </source>
</evidence>
<feature type="region of interest" description="Disordered" evidence="5">
    <location>
        <begin position="322"/>
        <end position="351"/>
    </location>
</feature>
<reference evidence="7 8" key="1">
    <citation type="submission" date="2018-12" db="EMBL/GenBank/DDBJ databases">
        <authorList>
            <person name="Criscuolo A."/>
        </authorList>
    </citation>
    <scope>NUCLEOTIDE SEQUENCE [LARGE SCALE GENOMIC DNA]</scope>
    <source>
        <strain evidence="7">ACIP1116281</strain>
    </source>
</reference>
<gene>
    <name evidence="7" type="primary">tlyC</name>
    <name evidence="7" type="ORF">DEVEQU_01518</name>
</gene>
<dbReference type="GO" id="GO:0005886">
    <property type="term" value="C:plasma membrane"/>
    <property type="evidence" value="ECO:0007669"/>
    <property type="project" value="TreeGrafter"/>
</dbReference>
<keyword evidence="3 4" id="KW-0129">CBS domain</keyword>
<dbReference type="Gene3D" id="3.30.465.10">
    <property type="match status" value="1"/>
</dbReference>
<dbReference type="PANTHER" id="PTHR22777">
    <property type="entry name" value="HEMOLYSIN-RELATED"/>
    <property type="match status" value="1"/>
</dbReference>
<feature type="region of interest" description="Disordered" evidence="5">
    <location>
        <begin position="1"/>
        <end position="29"/>
    </location>
</feature>
<sequence length="351" mass="38318">MMTDSDSNKAPWVAENPEPPSSPASAVSRGPSLWNRIKGLMALRTVSLRDDLQVALEETGSAETANFTESERIILQNVLKLAKVSVDDVMVERSDMHAVSIDINLGTLLAKFKQVGHSRLPVYEDGLDDIKGFIHIKDALSRITEAVNDPEKDVPVKLLSAALRQKIGKLGIMRTAMFVPTFMPASDLLQSMRAGRTHMAIVVDEYGGTDGLVTIEDLLEAVVGEIEDEHDEAEVALIRKVGKDTYIANARAELDDVRALVGPDFDPGAFGDAVDTIGGLVFDLAGHVPKRGERVTGLESLDGFEFEILAADSRRIKRLRIRRRSAETPAEPGEPLAITDQRSEEQKQAAE</sequence>
<feature type="domain" description="CBS" evidence="6">
    <location>
        <begin position="172"/>
        <end position="232"/>
    </location>
</feature>
<dbReference type="OrthoDB" id="9797674at2"/>
<evidence type="ECO:0000256" key="1">
    <source>
        <dbReference type="ARBA" id="ARBA00006446"/>
    </source>
</evidence>
<dbReference type="InterPro" id="IPR000644">
    <property type="entry name" value="CBS_dom"/>
</dbReference>
<dbReference type="SUPFAM" id="SSF54631">
    <property type="entry name" value="CBS-domain pair"/>
    <property type="match status" value="1"/>
</dbReference>
<dbReference type="AlphaFoldDB" id="A0A447IAF6"/>
<dbReference type="SMART" id="SM01091">
    <property type="entry name" value="CorC_HlyC"/>
    <property type="match status" value="1"/>
</dbReference>
<feature type="domain" description="CBS" evidence="6">
    <location>
        <begin position="90"/>
        <end position="151"/>
    </location>
</feature>
<dbReference type="EMBL" id="UZWD01000022">
    <property type="protein sequence ID" value="VDS04383.1"/>
    <property type="molecule type" value="Genomic_DNA"/>
</dbReference>
<dbReference type="FunFam" id="3.10.580.10:FF:000002">
    <property type="entry name" value="Magnesium/cobalt efflux protein CorC"/>
    <property type="match status" value="1"/>
</dbReference>
<feature type="compositionally biased region" description="Basic and acidic residues" evidence="5">
    <location>
        <begin position="341"/>
        <end position="351"/>
    </location>
</feature>
<dbReference type="Pfam" id="PF00571">
    <property type="entry name" value="CBS"/>
    <property type="match status" value="2"/>
</dbReference>
<proteinExistence type="inferred from homology"/>
<keyword evidence="2" id="KW-0677">Repeat</keyword>
<dbReference type="InterPro" id="IPR016169">
    <property type="entry name" value="FAD-bd_PCMH_sub2"/>
</dbReference>
<evidence type="ECO:0000313" key="7">
    <source>
        <dbReference type="EMBL" id="VDS04383.1"/>
    </source>
</evidence>
<evidence type="ECO:0000259" key="6">
    <source>
        <dbReference type="PROSITE" id="PS51371"/>
    </source>
</evidence>
<dbReference type="SUPFAM" id="SSF56176">
    <property type="entry name" value="FAD-binding/transporter-associated domain-like"/>
    <property type="match status" value="1"/>
</dbReference>
<dbReference type="Gene3D" id="3.10.580.10">
    <property type="entry name" value="CBS-domain"/>
    <property type="match status" value="1"/>
</dbReference>
<name>A0A447IAF6_9HYPH</name>
<evidence type="ECO:0000256" key="3">
    <source>
        <dbReference type="ARBA" id="ARBA00023122"/>
    </source>
</evidence>
<accession>A0A447IAF6</accession>